<dbReference type="InterPro" id="IPR014710">
    <property type="entry name" value="RmlC-like_jellyroll"/>
</dbReference>
<dbReference type="InterPro" id="IPR013096">
    <property type="entry name" value="Cupin_2"/>
</dbReference>
<feature type="domain" description="Cupin type-2" evidence="1">
    <location>
        <begin position="40"/>
        <end position="99"/>
    </location>
</feature>
<dbReference type="SUPFAM" id="SSF51182">
    <property type="entry name" value="RmlC-like cupins"/>
    <property type="match status" value="1"/>
</dbReference>
<dbReference type="EMBL" id="RHHN01000056">
    <property type="protein sequence ID" value="RNB52569.1"/>
    <property type="molecule type" value="Genomic_DNA"/>
</dbReference>
<evidence type="ECO:0000313" key="4">
    <source>
        <dbReference type="Proteomes" id="UP000276178"/>
    </source>
</evidence>
<organism evidence="3 4">
    <name type="scientific">Brevibacillus agri</name>
    <dbReference type="NCBI Taxonomy" id="51101"/>
    <lineage>
        <taxon>Bacteria</taxon>
        <taxon>Bacillati</taxon>
        <taxon>Bacillota</taxon>
        <taxon>Bacilli</taxon>
        <taxon>Bacillales</taxon>
        <taxon>Paenibacillaceae</taxon>
        <taxon>Brevibacillus</taxon>
    </lineage>
</organism>
<sequence>MKRFRFDRQAGKEIERFDSVSAVFSRIVRTDEPVSIGCIHLQAGGVVGYHPAVCPQLFLVVSGEGWVRGEDDQRIPIQAGQAAFWETGEGHESGTESGMTAIVIEGERLDPQSFMPLLEA</sequence>
<dbReference type="RefSeq" id="WP_005834010.1">
    <property type="nucleotide sequence ID" value="NZ_BJOD01000042.1"/>
</dbReference>
<name>A0A3M8ANG7_9BACL</name>
<comment type="caution">
    <text evidence="3">The sequence shown here is derived from an EMBL/GenBank/DDBJ whole genome shotgun (WGS) entry which is preliminary data.</text>
</comment>
<evidence type="ECO:0000313" key="3">
    <source>
        <dbReference type="EMBL" id="RNB52569.1"/>
    </source>
</evidence>
<dbReference type="AlphaFoldDB" id="A0A3M8ANG7"/>
<evidence type="ECO:0000313" key="5">
    <source>
        <dbReference type="Proteomes" id="UP000317180"/>
    </source>
</evidence>
<protein>
    <submittedName>
        <fullName evidence="3">Cupin domain-containing protein</fullName>
    </submittedName>
</protein>
<dbReference type="InterPro" id="IPR011051">
    <property type="entry name" value="RmlC_Cupin_sf"/>
</dbReference>
<dbReference type="Gene3D" id="2.60.120.10">
    <property type="entry name" value="Jelly Rolls"/>
    <property type="match status" value="1"/>
</dbReference>
<accession>A0A3M8ANG7</accession>
<evidence type="ECO:0000313" key="2">
    <source>
        <dbReference type="EMBL" id="GED27465.1"/>
    </source>
</evidence>
<evidence type="ECO:0000259" key="1">
    <source>
        <dbReference type="Pfam" id="PF07883"/>
    </source>
</evidence>
<dbReference type="Proteomes" id="UP000317180">
    <property type="component" value="Unassembled WGS sequence"/>
</dbReference>
<reference evidence="2 5" key="2">
    <citation type="submission" date="2019-06" db="EMBL/GenBank/DDBJ databases">
        <title>Whole genome shotgun sequence of Brevibacillus agri NBRC 15538.</title>
        <authorList>
            <person name="Hosoyama A."/>
            <person name="Uohara A."/>
            <person name="Ohji S."/>
            <person name="Ichikawa N."/>
        </authorList>
    </citation>
    <scope>NUCLEOTIDE SEQUENCE [LARGE SCALE GENOMIC DNA]</scope>
    <source>
        <strain evidence="2 5">NBRC 15538</strain>
    </source>
</reference>
<dbReference type="Pfam" id="PF07883">
    <property type="entry name" value="Cupin_2"/>
    <property type="match status" value="1"/>
</dbReference>
<dbReference type="GeneID" id="82808764"/>
<gene>
    <name evidence="2" type="ORF">BAG01nite_35670</name>
    <name evidence="3" type="ORF">EB820_18830</name>
</gene>
<reference evidence="3 4" key="1">
    <citation type="submission" date="2018-10" db="EMBL/GenBank/DDBJ databases">
        <title>Phylogenomics of Brevibacillus.</title>
        <authorList>
            <person name="Dunlap C."/>
        </authorList>
    </citation>
    <scope>NUCLEOTIDE SEQUENCE [LARGE SCALE GENOMIC DNA]</scope>
    <source>
        <strain evidence="3 4">NRRL NRS 1219</strain>
    </source>
</reference>
<keyword evidence="5" id="KW-1185">Reference proteome</keyword>
<dbReference type="OrthoDB" id="3782397at2"/>
<dbReference type="EMBL" id="BJOD01000042">
    <property type="protein sequence ID" value="GED27465.1"/>
    <property type="molecule type" value="Genomic_DNA"/>
</dbReference>
<proteinExistence type="predicted"/>
<dbReference type="Proteomes" id="UP000276178">
    <property type="component" value="Unassembled WGS sequence"/>
</dbReference>